<accession>A0A2S3V1L6</accession>
<dbReference type="Proteomes" id="UP000236959">
    <property type="component" value="Unassembled WGS sequence"/>
</dbReference>
<dbReference type="SUPFAM" id="SSF48452">
    <property type="entry name" value="TPR-like"/>
    <property type="match status" value="1"/>
</dbReference>
<gene>
    <name evidence="1" type="ORF">CLV41_101316</name>
</gene>
<dbReference type="OrthoDB" id="192577at2"/>
<reference evidence="1 2" key="1">
    <citation type="submission" date="2018-01" db="EMBL/GenBank/DDBJ databases">
        <title>Genomic Encyclopedia of Archaeal and Bacterial Type Strains, Phase II (KMG-II): from individual species to whole genera.</title>
        <authorList>
            <person name="Goeker M."/>
        </authorList>
    </citation>
    <scope>NUCLEOTIDE SEQUENCE [LARGE SCALE GENOMIC DNA]</scope>
    <source>
        <strain evidence="1 2">DSM 17023</strain>
    </source>
</reference>
<name>A0A2S3V1L6_9HYPH</name>
<protein>
    <recommendedName>
        <fullName evidence="3">Tetratricopeptide repeat protein</fullName>
    </recommendedName>
</protein>
<evidence type="ECO:0000313" key="1">
    <source>
        <dbReference type="EMBL" id="POF33867.1"/>
    </source>
</evidence>
<dbReference type="AlphaFoldDB" id="A0A2S3V1L6"/>
<dbReference type="Gene3D" id="1.25.40.10">
    <property type="entry name" value="Tetratricopeptide repeat domain"/>
    <property type="match status" value="1"/>
</dbReference>
<keyword evidence="2" id="KW-1185">Reference proteome</keyword>
<dbReference type="EMBL" id="PPCN01000001">
    <property type="protein sequence ID" value="POF33867.1"/>
    <property type="molecule type" value="Genomic_DNA"/>
</dbReference>
<organism evidence="1 2">
    <name type="scientific">Roseibium marinum</name>
    <dbReference type="NCBI Taxonomy" id="281252"/>
    <lineage>
        <taxon>Bacteria</taxon>
        <taxon>Pseudomonadati</taxon>
        <taxon>Pseudomonadota</taxon>
        <taxon>Alphaproteobacteria</taxon>
        <taxon>Hyphomicrobiales</taxon>
        <taxon>Stappiaceae</taxon>
        <taxon>Roseibium</taxon>
    </lineage>
</organism>
<comment type="caution">
    <text evidence="1">The sequence shown here is derived from an EMBL/GenBank/DDBJ whole genome shotgun (WGS) entry which is preliminary data.</text>
</comment>
<evidence type="ECO:0000313" key="2">
    <source>
        <dbReference type="Proteomes" id="UP000236959"/>
    </source>
</evidence>
<evidence type="ECO:0008006" key="3">
    <source>
        <dbReference type="Google" id="ProtNLM"/>
    </source>
</evidence>
<proteinExistence type="predicted"/>
<dbReference type="RefSeq" id="WP_103220523.1">
    <property type="nucleotide sequence ID" value="NZ_PPCN01000001.1"/>
</dbReference>
<sequence>MIGPVAEESRWIPASQDTMLAESLLGGGLPREAEHHLEQAGLSYHLDEVAEAHLSQAFMLAPDHAAVLIGLYRFYFYKGRLRDALHIAGVCLKKATRENSLPEDWRQVKPGDAAFDRYEEILPRFFLFTLKGYAYLNMRLGNAEEGKTAVLKLLELDPGDKIGAKVLLDVATRAGRDDDDD</sequence>
<dbReference type="InterPro" id="IPR011990">
    <property type="entry name" value="TPR-like_helical_dom_sf"/>
</dbReference>